<proteinExistence type="predicted"/>
<dbReference type="Gene3D" id="1.10.1130.10">
    <property type="entry name" value="Flavocytochrome C3, Chain A"/>
    <property type="match status" value="1"/>
</dbReference>
<dbReference type="AlphaFoldDB" id="A0A0F9UIN4"/>
<gene>
    <name evidence="1" type="ORF">LCGC14_0525540</name>
</gene>
<accession>A0A0F9UIN4</accession>
<reference evidence="1" key="1">
    <citation type="journal article" date="2015" name="Nature">
        <title>Complex archaea that bridge the gap between prokaryotes and eukaryotes.</title>
        <authorList>
            <person name="Spang A."/>
            <person name="Saw J.H."/>
            <person name="Jorgensen S.L."/>
            <person name="Zaremba-Niedzwiedzka K."/>
            <person name="Martijn J."/>
            <person name="Lind A.E."/>
            <person name="van Eijk R."/>
            <person name="Schleper C."/>
            <person name="Guy L."/>
            <person name="Ettema T.J."/>
        </authorList>
    </citation>
    <scope>NUCLEOTIDE SEQUENCE</scope>
</reference>
<organism evidence="1">
    <name type="scientific">marine sediment metagenome</name>
    <dbReference type="NCBI Taxonomy" id="412755"/>
    <lineage>
        <taxon>unclassified sequences</taxon>
        <taxon>metagenomes</taxon>
        <taxon>ecological metagenomes</taxon>
    </lineage>
</organism>
<dbReference type="EMBL" id="LAZR01000672">
    <property type="protein sequence ID" value="KKN61096.1"/>
    <property type="molecule type" value="Genomic_DNA"/>
</dbReference>
<sequence length="236" mass="24782">MNNGIFKVTASKILAGRWAAMALTASLILGSGPGLAQDSASEAPASPAAVADTDTGSLKSVANFDSIADEKERSIAIFEETGKVLQDPRCVNCHPRGDSPLQGDDMAIHEPPVVRGEANFGAPGMTCNTCHGPNNAEVVAQTEDIQSIPGNPNWHLAPVEMAWEGKSLGEICAQIKDENRNGGKTLAELVEHMATDDLVGWGWNPGKGREPAPGTQEQFGQLYEAWVATGAHCPAA</sequence>
<protein>
    <submittedName>
        <fullName evidence="1">Uncharacterized protein</fullName>
    </submittedName>
</protein>
<dbReference type="InterPro" id="IPR036280">
    <property type="entry name" value="Multihaem_cyt_sf"/>
</dbReference>
<name>A0A0F9UIN4_9ZZZZ</name>
<evidence type="ECO:0000313" key="1">
    <source>
        <dbReference type="EMBL" id="KKN61096.1"/>
    </source>
</evidence>
<comment type="caution">
    <text evidence="1">The sequence shown here is derived from an EMBL/GenBank/DDBJ whole genome shotgun (WGS) entry which is preliminary data.</text>
</comment>
<dbReference type="SUPFAM" id="SSF48695">
    <property type="entry name" value="Multiheme cytochromes"/>
    <property type="match status" value="1"/>
</dbReference>